<accession>A0ABR1KIR1</accession>
<dbReference type="Proteomes" id="UP001363622">
    <property type="component" value="Unassembled WGS sequence"/>
</dbReference>
<comment type="caution">
    <text evidence="1">The sequence shown here is derived from an EMBL/GenBank/DDBJ whole genome shotgun (WGS) entry which is preliminary data.</text>
</comment>
<dbReference type="EMBL" id="JBBPHU010000010">
    <property type="protein sequence ID" value="KAK7512876.1"/>
    <property type="molecule type" value="Genomic_DNA"/>
</dbReference>
<name>A0ABR1KIR1_9PEZI</name>
<protein>
    <submittedName>
        <fullName evidence="1">Uncharacterized protein</fullName>
    </submittedName>
</protein>
<gene>
    <name evidence="1" type="ORF">IWZ03DRAFT_41211</name>
</gene>
<proteinExistence type="predicted"/>
<reference evidence="1 2" key="1">
    <citation type="submission" date="2024-04" db="EMBL/GenBank/DDBJ databases">
        <title>Phyllosticta paracitricarpa is synonymous to the EU quarantine fungus P. citricarpa based on phylogenomic analyses.</title>
        <authorList>
            <consortium name="Lawrence Berkeley National Laboratory"/>
            <person name="Van Ingen-Buijs V.A."/>
            <person name="Van Westerhoven A.C."/>
            <person name="Haridas S."/>
            <person name="Skiadas P."/>
            <person name="Martin F."/>
            <person name="Groenewald J.Z."/>
            <person name="Crous P.W."/>
            <person name="Seidl M.F."/>
        </authorList>
    </citation>
    <scope>NUCLEOTIDE SEQUENCE [LARGE SCALE GENOMIC DNA]</scope>
    <source>
        <strain evidence="1 2">CBS 123371</strain>
    </source>
</reference>
<sequence>MGGSSRDGRKRATTHWASREQMFWSCQKTTGRLDDRRRTMKFIVELQRDDGTVTPPGPPTTDHLWSPECFPFHCQELFIPLRWMRDKVPACFCRSTSAAQPIPVSCSPDKYFIPTSTTTVSLPFCDCRCRQTPRHNGTTSSSLWAWLSSRRVLAENIRREPRLWRPDMQLTSTSNASHSCVNVVEEQGVCCASASVVEVPFGSLCWRRGRGVHRLGEGDLRQPLDTERRYSRQRKKYSNDIQSLL</sequence>
<keyword evidence="2" id="KW-1185">Reference proteome</keyword>
<evidence type="ECO:0000313" key="2">
    <source>
        <dbReference type="Proteomes" id="UP001363622"/>
    </source>
</evidence>
<organism evidence="1 2">
    <name type="scientific">Phyllosticta citriasiana</name>
    <dbReference type="NCBI Taxonomy" id="595635"/>
    <lineage>
        <taxon>Eukaryota</taxon>
        <taxon>Fungi</taxon>
        <taxon>Dikarya</taxon>
        <taxon>Ascomycota</taxon>
        <taxon>Pezizomycotina</taxon>
        <taxon>Dothideomycetes</taxon>
        <taxon>Dothideomycetes incertae sedis</taxon>
        <taxon>Botryosphaeriales</taxon>
        <taxon>Phyllostictaceae</taxon>
        <taxon>Phyllosticta</taxon>
    </lineage>
</organism>
<evidence type="ECO:0000313" key="1">
    <source>
        <dbReference type="EMBL" id="KAK7512876.1"/>
    </source>
</evidence>